<dbReference type="PANTHER" id="PTHR23514:SF3">
    <property type="entry name" value="BYPASS OF STOP CODON PROTEIN 6"/>
    <property type="match status" value="1"/>
</dbReference>
<dbReference type="KEGG" id="scd:Spica_0207"/>
<dbReference type="eggNOG" id="COG0738">
    <property type="taxonomic scope" value="Bacteria"/>
</dbReference>
<evidence type="ECO:0000259" key="8">
    <source>
        <dbReference type="PROSITE" id="PS50850"/>
    </source>
</evidence>
<dbReference type="OrthoDB" id="9795150at2"/>
<feature type="transmembrane region" description="Helical" evidence="7">
    <location>
        <begin position="38"/>
        <end position="58"/>
    </location>
</feature>
<evidence type="ECO:0000256" key="2">
    <source>
        <dbReference type="ARBA" id="ARBA00008335"/>
    </source>
</evidence>
<evidence type="ECO:0000256" key="6">
    <source>
        <dbReference type="ARBA" id="ARBA00023136"/>
    </source>
</evidence>
<keyword evidence="10" id="KW-1185">Reference proteome</keyword>
<feature type="transmembrane region" description="Helical" evidence="7">
    <location>
        <begin position="96"/>
        <end position="117"/>
    </location>
</feature>
<evidence type="ECO:0000313" key="10">
    <source>
        <dbReference type="Proteomes" id="UP000000503"/>
    </source>
</evidence>
<dbReference type="InterPro" id="IPR011701">
    <property type="entry name" value="MFS"/>
</dbReference>
<keyword evidence="3" id="KW-0813">Transport</keyword>
<name>F8EYE3_GRAC1</name>
<comment type="similarity">
    <text evidence="2">Belongs to the major facilitator superfamily.</text>
</comment>
<evidence type="ECO:0000256" key="5">
    <source>
        <dbReference type="ARBA" id="ARBA00022989"/>
    </source>
</evidence>
<feature type="transmembrane region" description="Helical" evidence="7">
    <location>
        <begin position="339"/>
        <end position="360"/>
    </location>
</feature>
<dbReference type="InterPro" id="IPR036259">
    <property type="entry name" value="MFS_trans_sf"/>
</dbReference>
<dbReference type="RefSeq" id="WP_013967688.1">
    <property type="nucleotide sequence ID" value="NC_015732.1"/>
</dbReference>
<feature type="transmembrane region" description="Helical" evidence="7">
    <location>
        <begin position="129"/>
        <end position="148"/>
    </location>
</feature>
<evidence type="ECO:0000256" key="1">
    <source>
        <dbReference type="ARBA" id="ARBA00004127"/>
    </source>
</evidence>
<accession>F8EYE3</accession>
<dbReference type="PROSITE" id="PS50850">
    <property type="entry name" value="MFS"/>
    <property type="match status" value="1"/>
</dbReference>
<keyword evidence="6 7" id="KW-0472">Membrane</keyword>
<dbReference type="AlphaFoldDB" id="F8EYE3"/>
<sequence>MSQKQSSGLVILCFIAFIALGMPDGLLGVAWPSIRGTFQLPLDALGILLISSVTGYLISSFSNGYLMSKLGVGKLLAGSTLLTGLALFGYTMSPAWPVFVALGFFAGAGAGGIDASLNNWVEAHMSQRIMQWLHASFGIGITTGPLIMTAGLRQTGSWRPGYWIVGGMQLLLGLFFLSQVHRWEGAPKAAHFEAQTSGGLELRSFSETLRQSKAWLSALLFFIYSGIELGMGHWAYTWLTEGLAVSTSLAGLWTAGYWATFTIGRILGGFATQCFSPAALLQGSLISTALTTLILAAIPVAPIKIIAILFLGFSIAPIFPSLISTTANRVGREHAGNTIGMQMAFAGLGVGLLPGFMGFIGKQIGLFSIPWMLVLWTSILIGLVVWFKKTTYKA</sequence>
<feature type="transmembrane region" description="Helical" evidence="7">
    <location>
        <begin position="279"/>
        <end position="299"/>
    </location>
</feature>
<organism evidence="9 10">
    <name type="scientific">Gracilinema caldarium (strain ATCC 51460 / DSM 7334 / H1)</name>
    <name type="common">Treponema caldarium</name>
    <dbReference type="NCBI Taxonomy" id="744872"/>
    <lineage>
        <taxon>Bacteria</taxon>
        <taxon>Pseudomonadati</taxon>
        <taxon>Spirochaetota</taxon>
        <taxon>Spirochaetia</taxon>
        <taxon>Spirochaetales</taxon>
        <taxon>Breznakiellaceae</taxon>
        <taxon>Gracilinema</taxon>
    </lineage>
</organism>
<evidence type="ECO:0000256" key="4">
    <source>
        <dbReference type="ARBA" id="ARBA00022692"/>
    </source>
</evidence>
<reference evidence="10" key="1">
    <citation type="journal article" date="2013" name="Stand. Genomic Sci.">
        <title>Genome sequence of the thermophilic fresh-water bacterium Spirochaeta caldaria type strain (H1(T)), reclassification of Spirochaeta caldaria, Spirochaeta stenostrepta, and Spirochaeta zuelzerae in the genus Treponema as Treponema caldaria comb. nov., Treponema stenostrepta comb. nov., and Treponema zuelzerae comb. nov., and emendation of the genus Treponema.</title>
        <authorList>
            <person name="Abt B."/>
            <person name="Goker M."/>
            <person name="Scheuner C."/>
            <person name="Han C."/>
            <person name="Lu M."/>
            <person name="Misra M."/>
            <person name="Lapidus A."/>
            <person name="Nolan M."/>
            <person name="Lucas S."/>
            <person name="Hammon N."/>
            <person name="Deshpande S."/>
            <person name="Cheng J.F."/>
            <person name="Tapia R."/>
            <person name="Goodwin L.A."/>
            <person name="Pitluck S."/>
            <person name="Liolios K."/>
            <person name="Pagani I."/>
            <person name="Ivanova N."/>
            <person name="Mavromatis K."/>
            <person name="Mikhailova N."/>
            <person name="Huntemann M."/>
            <person name="Pati A."/>
            <person name="Chen A."/>
            <person name="Palaniappan K."/>
            <person name="Land M."/>
            <person name="Hauser L."/>
            <person name="Jeffries C.D."/>
            <person name="Rohde M."/>
            <person name="Spring S."/>
            <person name="Gronow S."/>
            <person name="Detter J.C."/>
            <person name="Bristow J."/>
            <person name="Eisen J.A."/>
            <person name="Markowitz V."/>
            <person name="Hugenholtz P."/>
            <person name="Kyrpides N.C."/>
            <person name="Woyke T."/>
            <person name="Klenk H.P."/>
        </authorList>
    </citation>
    <scope>NUCLEOTIDE SEQUENCE</scope>
    <source>
        <strain evidence="10">ATCC 51460 / DSM 7334 / H1</strain>
    </source>
</reference>
<evidence type="ECO:0000256" key="3">
    <source>
        <dbReference type="ARBA" id="ARBA00022448"/>
    </source>
</evidence>
<evidence type="ECO:0000256" key="7">
    <source>
        <dbReference type="SAM" id="Phobius"/>
    </source>
</evidence>
<dbReference type="GO" id="GO:0022857">
    <property type="term" value="F:transmembrane transporter activity"/>
    <property type="evidence" value="ECO:0007669"/>
    <property type="project" value="InterPro"/>
</dbReference>
<dbReference type="SUPFAM" id="SSF103473">
    <property type="entry name" value="MFS general substrate transporter"/>
    <property type="match status" value="1"/>
</dbReference>
<feature type="transmembrane region" description="Helical" evidence="7">
    <location>
        <begin position="366"/>
        <end position="387"/>
    </location>
</feature>
<proteinExistence type="inferred from homology"/>
<feature type="transmembrane region" description="Helical" evidence="7">
    <location>
        <begin position="214"/>
        <end position="236"/>
    </location>
</feature>
<feature type="transmembrane region" description="Helical" evidence="7">
    <location>
        <begin position="160"/>
        <end position="178"/>
    </location>
</feature>
<comment type="subcellular location">
    <subcellularLocation>
        <location evidence="1">Endomembrane system</location>
        <topology evidence="1">Multi-pass membrane protein</topology>
    </subcellularLocation>
</comment>
<evidence type="ECO:0000313" key="9">
    <source>
        <dbReference type="EMBL" id="AEJ18375.1"/>
    </source>
</evidence>
<feature type="transmembrane region" description="Helical" evidence="7">
    <location>
        <begin position="242"/>
        <end position="267"/>
    </location>
</feature>
<dbReference type="InterPro" id="IPR051788">
    <property type="entry name" value="MFS_Transporter"/>
</dbReference>
<feature type="transmembrane region" description="Helical" evidence="7">
    <location>
        <begin position="70"/>
        <end position="90"/>
    </location>
</feature>
<protein>
    <submittedName>
        <fullName evidence="9">Major facilitator superfamily MFS_1</fullName>
    </submittedName>
</protein>
<dbReference type="EMBL" id="CP002868">
    <property type="protein sequence ID" value="AEJ18375.1"/>
    <property type="molecule type" value="Genomic_DNA"/>
</dbReference>
<dbReference type="HOGENOM" id="CLU_021993_2_0_12"/>
<keyword evidence="4 7" id="KW-0812">Transmembrane</keyword>
<dbReference type="Proteomes" id="UP000000503">
    <property type="component" value="Chromosome"/>
</dbReference>
<dbReference type="PANTHER" id="PTHR23514">
    <property type="entry name" value="BYPASS OF STOP CODON PROTEIN 6"/>
    <property type="match status" value="1"/>
</dbReference>
<dbReference type="Gene3D" id="1.20.1250.20">
    <property type="entry name" value="MFS general substrate transporter like domains"/>
    <property type="match status" value="2"/>
</dbReference>
<dbReference type="Pfam" id="PF07690">
    <property type="entry name" value="MFS_1"/>
    <property type="match status" value="1"/>
</dbReference>
<dbReference type="GO" id="GO:0016020">
    <property type="term" value="C:membrane"/>
    <property type="evidence" value="ECO:0007669"/>
    <property type="project" value="TreeGrafter"/>
</dbReference>
<gene>
    <name evidence="9" type="ordered locus">Spica_0207</name>
</gene>
<dbReference type="STRING" id="744872.Spica_0207"/>
<dbReference type="InterPro" id="IPR020846">
    <property type="entry name" value="MFS_dom"/>
</dbReference>
<feature type="domain" description="Major facilitator superfamily (MFS) profile" evidence="8">
    <location>
        <begin position="9"/>
        <end position="393"/>
    </location>
</feature>
<keyword evidence="5 7" id="KW-1133">Transmembrane helix</keyword>
<dbReference type="GO" id="GO:0012505">
    <property type="term" value="C:endomembrane system"/>
    <property type="evidence" value="ECO:0007669"/>
    <property type="project" value="UniProtKB-SubCell"/>
</dbReference>
<feature type="transmembrane region" description="Helical" evidence="7">
    <location>
        <begin position="305"/>
        <end position="327"/>
    </location>
</feature>